<feature type="chain" id="PRO_5044814807" evidence="1">
    <location>
        <begin position="27"/>
        <end position="254"/>
    </location>
</feature>
<accession>A0ABD6FLG0</accession>
<evidence type="ECO:0000313" key="3">
    <source>
        <dbReference type="EMBL" id="MFO7194323.1"/>
    </source>
</evidence>
<evidence type="ECO:0000259" key="2">
    <source>
        <dbReference type="Pfam" id="PF12697"/>
    </source>
</evidence>
<evidence type="ECO:0000256" key="1">
    <source>
        <dbReference type="SAM" id="SignalP"/>
    </source>
</evidence>
<feature type="signal peptide" evidence="1">
    <location>
        <begin position="1"/>
        <end position="26"/>
    </location>
</feature>
<reference evidence="3 4" key="1">
    <citation type="journal article" date="2021" name="BMC Genomics">
        <title>Genome-resolved metagenome and metatranscriptome analyses of thermophilic composting reveal key bacterial players and their metabolic interactions.</title>
        <authorList>
            <person name="Braga L.P.P."/>
            <person name="Pereira R.V."/>
            <person name="Martins L.F."/>
            <person name="Moura L.M.S."/>
            <person name="Sanchez F.B."/>
            <person name="Patane J.S.L."/>
            <person name="da Silva A.M."/>
            <person name="Setubal J.C."/>
        </authorList>
    </citation>
    <scope>NUCLEOTIDE SEQUENCE [LARGE SCALE GENOMIC DNA]</scope>
    <source>
        <strain evidence="3">ZC4RG45</strain>
    </source>
</reference>
<dbReference type="SUPFAM" id="SSF53474">
    <property type="entry name" value="alpha/beta-Hydrolases"/>
    <property type="match status" value="1"/>
</dbReference>
<proteinExistence type="predicted"/>
<keyword evidence="3" id="KW-0378">Hydrolase</keyword>
<keyword evidence="1" id="KW-0732">Signal</keyword>
<gene>
    <name evidence="3" type="ORF">DIU77_018965</name>
</gene>
<dbReference type="EMBL" id="QGUI02000436">
    <property type="protein sequence ID" value="MFO7194323.1"/>
    <property type="molecule type" value="Genomic_DNA"/>
</dbReference>
<protein>
    <submittedName>
        <fullName evidence="3">Alpha/beta fold hydrolase</fullName>
    </submittedName>
</protein>
<evidence type="ECO:0000313" key="4">
    <source>
        <dbReference type="Proteomes" id="UP000249324"/>
    </source>
</evidence>
<dbReference type="InterPro" id="IPR000073">
    <property type="entry name" value="AB_hydrolase_1"/>
</dbReference>
<name>A0ABD6FLG0_9PSEU</name>
<feature type="domain" description="AB hydrolase-1" evidence="2">
    <location>
        <begin position="67"/>
        <end position="185"/>
    </location>
</feature>
<dbReference type="AlphaFoldDB" id="A0ABD6FLG0"/>
<comment type="caution">
    <text evidence="3">The sequence shown here is derived from an EMBL/GenBank/DDBJ whole genome shotgun (WGS) entry which is preliminary data.</text>
</comment>
<dbReference type="Gene3D" id="3.40.50.1820">
    <property type="entry name" value="alpha/beta hydrolase"/>
    <property type="match status" value="1"/>
</dbReference>
<dbReference type="Proteomes" id="UP000249324">
    <property type="component" value="Unassembled WGS sequence"/>
</dbReference>
<dbReference type="InterPro" id="IPR029058">
    <property type="entry name" value="AB_hydrolase_fold"/>
</dbReference>
<organism evidence="3 4">
    <name type="scientific">Thermocrispum agreste</name>
    <dbReference type="NCBI Taxonomy" id="37925"/>
    <lineage>
        <taxon>Bacteria</taxon>
        <taxon>Bacillati</taxon>
        <taxon>Actinomycetota</taxon>
        <taxon>Actinomycetes</taxon>
        <taxon>Pseudonocardiales</taxon>
        <taxon>Pseudonocardiaceae</taxon>
        <taxon>Thermocrispum</taxon>
    </lineage>
</organism>
<feature type="non-terminal residue" evidence="3">
    <location>
        <position position="254"/>
    </location>
</feature>
<dbReference type="Pfam" id="PF12697">
    <property type="entry name" value="Abhydrolase_6"/>
    <property type="match status" value="1"/>
</dbReference>
<sequence>MRRKGKLTLAVAVALAAIGVAVPAVGEPAAAPATQCKNVEVPVKVGTQSGAISGTLCVPDGATTVQLLVPGYTYDRTYWQMPYKPDTYSYVRAANKAGYATLAIDPMGSGASIKPVSVFSTFQASVKTVHKVVRALRSGQLGHKFSKVVGVGHSLGSLTISSAAGQFKDIDALVTTGFTHTIEVAGGPIKVIGRNYSAIFDPKFAGSGLDPLYVTSIPGSRKNFYNAANVDPEIIALDEKHKTTKTLVDLVTGA</sequence>
<dbReference type="GO" id="GO:0016787">
    <property type="term" value="F:hydrolase activity"/>
    <property type="evidence" value="ECO:0007669"/>
    <property type="project" value="UniProtKB-KW"/>
</dbReference>